<dbReference type="Pfam" id="PF01272">
    <property type="entry name" value="GreA_GreB"/>
    <property type="match status" value="1"/>
</dbReference>
<comment type="function">
    <text evidence="6 8">Necessary for efficient RNA polymerase transcription elongation past template-encoded arresting sites. The arresting sites in DNA have the property of trapping a certain fraction of elongating RNA polymerases that pass through, resulting in locked ternary complexes. Cleavage of the nascent transcript by cleavage factors such as GreA or GreB allows the resumption of elongation from the new 3'terminus. GreA releases sequences of 2 to 3 nucleotides.</text>
</comment>
<dbReference type="NCBIfam" id="NF001262">
    <property type="entry name" value="PRK00226.1-3"/>
    <property type="match status" value="1"/>
</dbReference>
<evidence type="ECO:0000256" key="7">
    <source>
        <dbReference type="ARBA" id="ARBA00030776"/>
    </source>
</evidence>
<accession>A0A5N0T766</accession>
<name>A0A5J6KYP3_9MICO</name>
<keyword evidence="3 8" id="KW-0805">Transcription regulation</keyword>
<evidence type="ECO:0000256" key="5">
    <source>
        <dbReference type="ARBA" id="ARBA00023163"/>
    </source>
</evidence>
<accession>A0A5J6KYP3</accession>
<dbReference type="GO" id="GO:0003746">
    <property type="term" value="F:translation elongation factor activity"/>
    <property type="evidence" value="ECO:0007669"/>
    <property type="project" value="UniProtKB-KW"/>
</dbReference>
<dbReference type="InterPro" id="IPR022691">
    <property type="entry name" value="Tscrpt_elong_fac_GreA/B_N"/>
</dbReference>
<reference evidence="12" key="1">
    <citation type="submission" date="2019-09" db="EMBL/GenBank/DDBJ databases">
        <title>Mumia zhuanghuii sp. nov. isolated from the intestinal contents of plateau pika (Ochotona curzoniae) in the Qinghai-Tibet plateau of China.</title>
        <authorList>
            <person name="Tian Z."/>
        </authorList>
    </citation>
    <scope>NUCLEOTIDE SEQUENCE [LARGE SCALE GENOMIC DNA]</scope>
    <source>
        <strain evidence="12">L-033</strain>
    </source>
</reference>
<dbReference type="GO" id="GO:0003677">
    <property type="term" value="F:DNA binding"/>
    <property type="evidence" value="ECO:0007669"/>
    <property type="project" value="UniProtKB-UniRule"/>
</dbReference>
<proteinExistence type="inferred from homology"/>
<dbReference type="PANTHER" id="PTHR30437:SF4">
    <property type="entry name" value="TRANSCRIPTION ELONGATION FACTOR GREA"/>
    <property type="match status" value="1"/>
</dbReference>
<dbReference type="InterPro" id="IPR001437">
    <property type="entry name" value="Tscrpt_elong_fac_GreA/B_C"/>
</dbReference>
<evidence type="ECO:0000259" key="9">
    <source>
        <dbReference type="Pfam" id="PF01272"/>
    </source>
</evidence>
<evidence type="ECO:0000313" key="11">
    <source>
        <dbReference type="EMBL" id="KAA9130631.1"/>
    </source>
</evidence>
<evidence type="ECO:0000256" key="6">
    <source>
        <dbReference type="ARBA" id="ARBA00024916"/>
    </source>
</evidence>
<dbReference type="AlphaFoldDB" id="A0A5J6KYP3"/>
<organism evidence="11 12">
    <name type="scientific">Microbacterium caowuchunii</name>
    <dbReference type="NCBI Taxonomy" id="2614638"/>
    <lineage>
        <taxon>Bacteria</taxon>
        <taxon>Bacillati</taxon>
        <taxon>Actinomycetota</taxon>
        <taxon>Actinomycetes</taxon>
        <taxon>Micrococcales</taxon>
        <taxon>Microbacteriaceae</taxon>
        <taxon>Microbacterium</taxon>
    </lineage>
</organism>
<comment type="caution">
    <text evidence="11">The sequence shown here is derived from an EMBL/GenBank/DDBJ whole genome shotgun (WGS) entry which is preliminary data.</text>
</comment>
<feature type="domain" description="Transcription elongation factor GreA/GreB C-terminal" evidence="9">
    <location>
        <begin position="85"/>
        <end position="158"/>
    </location>
</feature>
<dbReference type="GO" id="GO:0032784">
    <property type="term" value="P:regulation of DNA-templated transcription elongation"/>
    <property type="evidence" value="ECO:0007669"/>
    <property type="project" value="UniProtKB-UniRule"/>
</dbReference>
<dbReference type="FunFam" id="1.10.287.180:FF:000001">
    <property type="entry name" value="Transcription elongation factor GreA"/>
    <property type="match status" value="1"/>
</dbReference>
<evidence type="ECO:0000256" key="1">
    <source>
        <dbReference type="ARBA" id="ARBA00008213"/>
    </source>
</evidence>
<feature type="domain" description="Transcription elongation factor GreA/GreB N-terminal" evidence="10">
    <location>
        <begin position="10"/>
        <end position="78"/>
    </location>
</feature>
<keyword evidence="5 8" id="KW-0804">Transcription</keyword>
<dbReference type="Proteomes" id="UP000326838">
    <property type="component" value="Unassembled WGS sequence"/>
</dbReference>
<dbReference type="SUPFAM" id="SSF54534">
    <property type="entry name" value="FKBP-like"/>
    <property type="match status" value="1"/>
</dbReference>
<keyword evidence="11" id="KW-0251">Elongation factor</keyword>
<dbReference type="PANTHER" id="PTHR30437">
    <property type="entry name" value="TRANSCRIPTION ELONGATION FACTOR GREA"/>
    <property type="match status" value="1"/>
</dbReference>
<dbReference type="SUPFAM" id="SSF46557">
    <property type="entry name" value="GreA transcript cleavage protein, N-terminal domain"/>
    <property type="match status" value="1"/>
</dbReference>
<sequence length="163" mass="17303">MSTDASVSFLTQEAYDRLVAELEHLSTTGREEIAKRIEAAREEGDLKENGGYHAAKDEQGKQEARIRTLQAMLKTAKVGEAPTSTGVVESGTVVTAIVAGGEEVFLLGNREIAVGSDIDVYSEASPLGSAILGLKEGEKTSYTAPNGREIAVEVVKVDTYTGQ</sequence>
<evidence type="ECO:0000256" key="2">
    <source>
        <dbReference type="ARBA" id="ARBA00013729"/>
    </source>
</evidence>
<dbReference type="InterPro" id="IPR018151">
    <property type="entry name" value="TF_GreA/GreB_CS"/>
</dbReference>
<keyword evidence="11" id="KW-0648">Protein biosynthesis</keyword>
<dbReference type="InterPro" id="IPR028624">
    <property type="entry name" value="Tscrpt_elong_fac_GreA/B"/>
</dbReference>
<evidence type="ECO:0000259" key="10">
    <source>
        <dbReference type="Pfam" id="PF03449"/>
    </source>
</evidence>
<comment type="similarity">
    <text evidence="1 8">Belongs to the GreA/GreB family.</text>
</comment>
<dbReference type="Pfam" id="PF03449">
    <property type="entry name" value="GreA_GreB_N"/>
    <property type="match status" value="1"/>
</dbReference>
<dbReference type="EMBL" id="VYUY01000019">
    <property type="protein sequence ID" value="KAA9130631.1"/>
    <property type="molecule type" value="Genomic_DNA"/>
</dbReference>
<evidence type="ECO:0000256" key="8">
    <source>
        <dbReference type="HAMAP-Rule" id="MF_00105"/>
    </source>
</evidence>
<evidence type="ECO:0000256" key="3">
    <source>
        <dbReference type="ARBA" id="ARBA00023015"/>
    </source>
</evidence>
<dbReference type="PROSITE" id="PS00829">
    <property type="entry name" value="GREAB_1"/>
    <property type="match status" value="1"/>
</dbReference>
<dbReference type="HAMAP" id="MF_00105">
    <property type="entry name" value="GreA_GreB"/>
    <property type="match status" value="1"/>
</dbReference>
<dbReference type="InterPro" id="IPR036805">
    <property type="entry name" value="Tscrpt_elong_fac_GreA/B_N_sf"/>
</dbReference>
<keyword evidence="4 8" id="KW-0238">DNA-binding</keyword>
<protein>
    <recommendedName>
        <fullName evidence="2 8">Transcription elongation factor GreA</fullName>
    </recommendedName>
    <alternativeName>
        <fullName evidence="7 8">Transcript cleavage factor GreA</fullName>
    </alternativeName>
</protein>
<gene>
    <name evidence="8 11" type="primary">greA</name>
    <name evidence="11" type="ORF">F6B40_13385</name>
</gene>
<dbReference type="InterPro" id="IPR023459">
    <property type="entry name" value="Tscrpt_elong_fac_GreA/B_fam"/>
</dbReference>
<evidence type="ECO:0000313" key="12">
    <source>
        <dbReference type="Proteomes" id="UP000326838"/>
    </source>
</evidence>
<dbReference type="PROSITE" id="PS00830">
    <property type="entry name" value="GREAB_2"/>
    <property type="match status" value="1"/>
</dbReference>
<dbReference type="GO" id="GO:0006354">
    <property type="term" value="P:DNA-templated transcription elongation"/>
    <property type="evidence" value="ECO:0007669"/>
    <property type="project" value="TreeGrafter"/>
</dbReference>
<keyword evidence="12" id="KW-1185">Reference proteome</keyword>
<evidence type="ECO:0000256" key="4">
    <source>
        <dbReference type="ARBA" id="ARBA00023125"/>
    </source>
</evidence>
<dbReference type="RefSeq" id="WP_150894871.1">
    <property type="nucleotide sequence ID" value="NZ_CP044231.1"/>
</dbReference>
<dbReference type="InterPro" id="IPR036953">
    <property type="entry name" value="GreA/GreB_C_sf"/>
</dbReference>
<dbReference type="GO" id="GO:0070063">
    <property type="term" value="F:RNA polymerase binding"/>
    <property type="evidence" value="ECO:0007669"/>
    <property type="project" value="InterPro"/>
</dbReference>
<dbReference type="Gene3D" id="3.10.50.30">
    <property type="entry name" value="Transcription elongation factor, GreA/GreB, C-terminal domain"/>
    <property type="match status" value="1"/>
</dbReference>
<dbReference type="Gene3D" id="1.10.287.180">
    <property type="entry name" value="Transcription elongation factor, GreA/GreB, N-terminal domain"/>
    <property type="match status" value="1"/>
</dbReference>
<dbReference type="PIRSF" id="PIRSF006092">
    <property type="entry name" value="GreA_GreB"/>
    <property type="match status" value="1"/>
</dbReference>